<comment type="caution">
    <text evidence="1">The sequence shown here is derived from an EMBL/GenBank/DDBJ whole genome shotgun (WGS) entry which is preliminary data.</text>
</comment>
<keyword evidence="2" id="KW-1185">Reference proteome</keyword>
<dbReference type="Proteomes" id="UP001458946">
    <property type="component" value="Unassembled WGS sequence"/>
</dbReference>
<organism evidence="1 2">
    <name type="scientific">Deinococcus xinjiangensis</name>
    <dbReference type="NCBI Taxonomy" id="457454"/>
    <lineage>
        <taxon>Bacteria</taxon>
        <taxon>Thermotogati</taxon>
        <taxon>Deinococcota</taxon>
        <taxon>Deinococci</taxon>
        <taxon>Deinococcales</taxon>
        <taxon>Deinococcaceae</taxon>
        <taxon>Deinococcus</taxon>
    </lineage>
</organism>
<name>A0ABP9V712_9DEIO</name>
<protein>
    <submittedName>
        <fullName evidence="1">Uncharacterized protein</fullName>
    </submittedName>
</protein>
<gene>
    <name evidence="1" type="ORF">Dxin01_00142</name>
</gene>
<dbReference type="RefSeq" id="WP_353540406.1">
    <property type="nucleotide sequence ID" value="NZ_BAABRN010000001.1"/>
</dbReference>
<accession>A0ABP9V712</accession>
<dbReference type="EMBL" id="BAABRN010000001">
    <property type="protein sequence ID" value="GAA5500421.1"/>
    <property type="molecule type" value="Genomic_DNA"/>
</dbReference>
<proteinExistence type="predicted"/>
<evidence type="ECO:0000313" key="1">
    <source>
        <dbReference type="EMBL" id="GAA5500421.1"/>
    </source>
</evidence>
<sequence>MTEQANLQLYQNDSPIVPYVGQQQAAYLEVVFKSGYRQIVVTTDEMVEENINSFDQKEHLFIPVPLHPLYTGQADELFVVGMIPSDLVQELQRHDELPARYELGTSAR</sequence>
<reference evidence="1 2" key="1">
    <citation type="submission" date="2024-02" db="EMBL/GenBank/DDBJ databases">
        <title>Deinococcus xinjiangensis NBRC 107630.</title>
        <authorList>
            <person name="Ichikawa N."/>
            <person name="Katano-Makiyama Y."/>
            <person name="Hidaka K."/>
        </authorList>
    </citation>
    <scope>NUCLEOTIDE SEQUENCE [LARGE SCALE GENOMIC DNA]</scope>
    <source>
        <strain evidence="1 2">NBRC 107630</strain>
    </source>
</reference>
<evidence type="ECO:0000313" key="2">
    <source>
        <dbReference type="Proteomes" id="UP001458946"/>
    </source>
</evidence>